<dbReference type="Proteomes" id="UP001431775">
    <property type="component" value="Unassembled WGS sequence"/>
</dbReference>
<dbReference type="EMBL" id="JASBAN010000001">
    <property type="protein sequence ID" value="MDI2112227.1"/>
    <property type="molecule type" value="Genomic_DNA"/>
</dbReference>
<proteinExistence type="predicted"/>
<evidence type="ECO:0000313" key="3">
    <source>
        <dbReference type="Proteomes" id="UP001431775"/>
    </source>
</evidence>
<name>A0ABT6Q5R6_9PROT</name>
<feature type="domain" description="DUF4145" evidence="1">
    <location>
        <begin position="40"/>
        <end position="112"/>
    </location>
</feature>
<dbReference type="RefSeq" id="WP_281461893.1">
    <property type="nucleotide sequence ID" value="NZ_JASBAN010000001.1"/>
</dbReference>
<evidence type="ECO:0000313" key="2">
    <source>
        <dbReference type="EMBL" id="MDI2112227.1"/>
    </source>
</evidence>
<sequence>MQEFFLEDSKKLIQQWSLLPDGLAKTFPDYIPKVILDDYKEACLIKDKSPKASATLSGRCLQGMIRDFWKVEAPNLYQEINQIKDKIDSDLYDAIDVSRQIGNIGAHMEKDINVIIDVDPMRHKD</sequence>
<dbReference type="Pfam" id="PF13643">
    <property type="entry name" value="DUF4145"/>
    <property type="match status" value="1"/>
</dbReference>
<gene>
    <name evidence="2" type="ORF">QJV33_02820</name>
</gene>
<organism evidence="2 3">
    <name type="scientific">Commensalibacter nepenthis</name>
    <dbReference type="NCBI Taxonomy" id="3043872"/>
    <lineage>
        <taxon>Bacteria</taxon>
        <taxon>Pseudomonadati</taxon>
        <taxon>Pseudomonadota</taxon>
        <taxon>Alphaproteobacteria</taxon>
        <taxon>Acetobacterales</taxon>
        <taxon>Acetobacteraceae</taxon>
    </lineage>
</organism>
<comment type="caution">
    <text evidence="2">The sequence shown here is derived from an EMBL/GenBank/DDBJ whole genome shotgun (WGS) entry which is preliminary data.</text>
</comment>
<dbReference type="InterPro" id="IPR025285">
    <property type="entry name" value="DUF4145"/>
</dbReference>
<accession>A0ABT6Q5R6</accession>
<evidence type="ECO:0000259" key="1">
    <source>
        <dbReference type="Pfam" id="PF13643"/>
    </source>
</evidence>
<keyword evidence="3" id="KW-1185">Reference proteome</keyword>
<protein>
    <submittedName>
        <fullName evidence="2">DUF4145 domain-containing protein</fullName>
    </submittedName>
</protein>
<reference evidence="2" key="1">
    <citation type="submission" date="2023-05" db="EMBL/GenBank/DDBJ databases">
        <title>Whole genome sequence of Commensalibacter sp.</title>
        <authorList>
            <person name="Charoenyingcharoen P."/>
            <person name="Yukphan P."/>
        </authorList>
    </citation>
    <scope>NUCLEOTIDE SEQUENCE</scope>
    <source>
        <strain evidence="2">TBRC 10068</strain>
    </source>
</reference>